<comment type="caution">
    <text evidence="2">The sequence shown here is derived from an EMBL/GenBank/DDBJ whole genome shotgun (WGS) entry which is preliminary data.</text>
</comment>
<keyword evidence="1" id="KW-1133">Transmembrane helix</keyword>
<protein>
    <recommendedName>
        <fullName evidence="4">DUF4199 domain-containing protein</fullName>
    </recommendedName>
</protein>
<proteinExistence type="predicted"/>
<dbReference type="EMBL" id="CAJVCE010000008">
    <property type="protein sequence ID" value="CAG7644029.1"/>
    <property type="molecule type" value="Genomic_DNA"/>
</dbReference>
<keyword evidence="1" id="KW-0812">Transmembrane</keyword>
<keyword evidence="1" id="KW-0472">Membrane</keyword>
<feature type="transmembrane region" description="Helical" evidence="1">
    <location>
        <begin position="38"/>
        <end position="61"/>
    </location>
</feature>
<dbReference type="RefSeq" id="WP_218099459.1">
    <property type="nucleotide sequence ID" value="NZ_CAJVCE010000008.1"/>
</dbReference>
<evidence type="ECO:0000313" key="3">
    <source>
        <dbReference type="Proteomes" id="UP000730618"/>
    </source>
</evidence>
<gene>
    <name evidence="2" type="ORF">PAECIP111802_03137</name>
</gene>
<evidence type="ECO:0000256" key="1">
    <source>
        <dbReference type="SAM" id="Phobius"/>
    </source>
</evidence>
<evidence type="ECO:0008006" key="4">
    <source>
        <dbReference type="Google" id="ProtNLM"/>
    </source>
</evidence>
<feature type="transmembrane region" description="Helical" evidence="1">
    <location>
        <begin position="131"/>
        <end position="151"/>
    </location>
</feature>
<sequence length="155" mass="16944">MRNRIVCVVSFAMCVISLLLVLLFTIPPTRISGNGNPGLLFVITALIFFAALLVSICIESVKLLAKSGAGNPPAAILSIALSLLIVVLVIAQIDYQNKLLIELGGDDANPNSKIYRFFILNQYTNTMFFNEYILCIGSFGSMMLGIFIYMIRTNG</sequence>
<name>A0ABN7TKI7_9BACL</name>
<reference evidence="2 3" key="1">
    <citation type="submission" date="2021-06" db="EMBL/GenBank/DDBJ databases">
        <authorList>
            <person name="Criscuolo A."/>
        </authorList>
    </citation>
    <scope>NUCLEOTIDE SEQUENCE [LARGE SCALE GENOMIC DNA]</scope>
    <source>
        <strain evidence="3">CIP 111802</strain>
    </source>
</reference>
<dbReference type="Proteomes" id="UP000730618">
    <property type="component" value="Unassembled WGS sequence"/>
</dbReference>
<keyword evidence="3" id="KW-1185">Reference proteome</keyword>
<feature type="transmembrane region" description="Helical" evidence="1">
    <location>
        <begin position="5"/>
        <end position="26"/>
    </location>
</feature>
<accession>A0ABN7TKI7</accession>
<evidence type="ECO:0000313" key="2">
    <source>
        <dbReference type="EMBL" id="CAG7644029.1"/>
    </source>
</evidence>
<organism evidence="2 3">
    <name type="scientific">Paenibacillus allorhizosphaerae</name>
    <dbReference type="NCBI Taxonomy" id="2849866"/>
    <lineage>
        <taxon>Bacteria</taxon>
        <taxon>Bacillati</taxon>
        <taxon>Bacillota</taxon>
        <taxon>Bacilli</taxon>
        <taxon>Bacillales</taxon>
        <taxon>Paenibacillaceae</taxon>
        <taxon>Paenibacillus</taxon>
    </lineage>
</organism>
<feature type="transmembrane region" description="Helical" evidence="1">
    <location>
        <begin position="73"/>
        <end position="93"/>
    </location>
</feature>